<name>A0A291MY31_SPHYA</name>
<sequence length="90" mass="9722">MQSTNLKPSASRRLIVDQAAPEPGVGMTVHEAMQKICANVINAALIRRQLATGVLDLELIDSLLGQIMDSSYKASEILIDIHDVPVRQAA</sequence>
<accession>A0A291MY31</accession>
<gene>
    <name evidence="1" type="ORF">A6768_08450</name>
</gene>
<dbReference type="AlphaFoldDB" id="A0A291MY31"/>
<organism evidence="1 2">
    <name type="scientific">Sphingobium yanoikuyae</name>
    <name type="common">Sphingomonas yanoikuyae</name>
    <dbReference type="NCBI Taxonomy" id="13690"/>
    <lineage>
        <taxon>Bacteria</taxon>
        <taxon>Pseudomonadati</taxon>
        <taxon>Pseudomonadota</taxon>
        <taxon>Alphaproteobacteria</taxon>
        <taxon>Sphingomonadales</taxon>
        <taxon>Sphingomonadaceae</taxon>
        <taxon>Sphingobium</taxon>
    </lineage>
</organism>
<evidence type="ECO:0000313" key="2">
    <source>
        <dbReference type="Proteomes" id="UP000219422"/>
    </source>
</evidence>
<reference evidence="1 2" key="1">
    <citation type="submission" date="2017-10" db="EMBL/GenBank/DDBJ databases">
        <title>Sphingobium yanoikuyae S72.</title>
        <authorList>
            <person name="Sanchez E."/>
            <person name="Bustos P."/>
            <person name="Mendoza P."/>
            <person name="Guo X."/>
            <person name="Mendoza A."/>
        </authorList>
    </citation>
    <scope>NUCLEOTIDE SEQUENCE [LARGE SCALE GENOMIC DNA]</scope>
    <source>
        <strain evidence="1 2">S72</strain>
    </source>
</reference>
<dbReference type="Proteomes" id="UP000219422">
    <property type="component" value="Chromosome"/>
</dbReference>
<dbReference type="KEGG" id="sya:A6768_08450"/>
<evidence type="ECO:0000313" key="1">
    <source>
        <dbReference type="EMBL" id="ATI80029.1"/>
    </source>
</evidence>
<dbReference type="GeneID" id="57776864"/>
<dbReference type="RefSeq" id="WP_097383281.1">
    <property type="nucleotide sequence ID" value="NZ_CP023741.1"/>
</dbReference>
<evidence type="ECO:0008006" key="3">
    <source>
        <dbReference type="Google" id="ProtNLM"/>
    </source>
</evidence>
<dbReference type="EMBL" id="CP023741">
    <property type="protein sequence ID" value="ATI80029.1"/>
    <property type="molecule type" value="Genomic_DNA"/>
</dbReference>
<proteinExistence type="predicted"/>
<protein>
    <recommendedName>
        <fullName evidence="3">Histidine kinase</fullName>
    </recommendedName>
</protein>